<organism evidence="4 5">
    <name type="scientific">Endocarpon pusillum (strain Z07020 / HMAS-L-300199)</name>
    <name type="common">Lichen-forming fungus</name>
    <dbReference type="NCBI Taxonomy" id="1263415"/>
    <lineage>
        <taxon>Eukaryota</taxon>
        <taxon>Fungi</taxon>
        <taxon>Dikarya</taxon>
        <taxon>Ascomycota</taxon>
        <taxon>Pezizomycotina</taxon>
        <taxon>Eurotiomycetes</taxon>
        <taxon>Chaetothyriomycetidae</taxon>
        <taxon>Verrucariales</taxon>
        <taxon>Verrucariaceae</taxon>
        <taxon>Endocarpon</taxon>
    </lineage>
</organism>
<dbReference type="PANTHER" id="PTHR16301:SF25">
    <property type="entry name" value="PROTEIN IMPACT"/>
    <property type="match status" value="1"/>
</dbReference>
<keyword evidence="5" id="KW-1185">Reference proteome</keyword>
<evidence type="ECO:0000256" key="1">
    <source>
        <dbReference type="ARBA" id="ARBA00007665"/>
    </source>
</evidence>
<evidence type="ECO:0000256" key="2">
    <source>
        <dbReference type="SAM" id="MobiDB-lite"/>
    </source>
</evidence>
<evidence type="ECO:0000313" key="5">
    <source>
        <dbReference type="Proteomes" id="UP000019373"/>
    </source>
</evidence>
<dbReference type="AlphaFoldDB" id="U1I1S4"/>
<dbReference type="InterPro" id="IPR036956">
    <property type="entry name" value="Impact_N_sf"/>
</dbReference>
<evidence type="ECO:0000313" key="4">
    <source>
        <dbReference type="EMBL" id="ERF75889.1"/>
    </source>
</evidence>
<dbReference type="eggNOG" id="KOG3299">
    <property type="taxonomic scope" value="Eukaryota"/>
</dbReference>
<dbReference type="GeneID" id="19236313"/>
<dbReference type="Proteomes" id="UP000019373">
    <property type="component" value="Unassembled WGS sequence"/>
</dbReference>
<sequence length="280" mass="29343">MSQQHGARIVANAALSEEIDAINAIYGSNVAAPVGGGSSSSSSSNNNRSNDNPDHHLVLQIPGQSVSFLLSFRADYPDTCPRADGTHSTGKLGKKGSGQHAVTLVQQTLSSVWTRGSPAEESVARLPAAEEQAARTGLTSDAARIPGSEWSVSDPITEKKSVFVARCASVAGKGAAASALAELLATNKKVAAATHNISAWRVRDGETGVTVQDCDDDADGCVECGRGGDEVWYGGVKLGADRFRLINQAAREALLRGGFVKVEKEEEEEEKKGGKKRGKK</sequence>
<feature type="compositionally biased region" description="Low complexity" evidence="2">
    <location>
        <begin position="34"/>
        <end position="50"/>
    </location>
</feature>
<evidence type="ECO:0000259" key="3">
    <source>
        <dbReference type="Pfam" id="PF01205"/>
    </source>
</evidence>
<comment type="similarity">
    <text evidence="1">Belongs to the IMPACT family.</text>
</comment>
<dbReference type="Pfam" id="PF01205">
    <property type="entry name" value="Impact_N"/>
    <property type="match status" value="1"/>
</dbReference>
<dbReference type="InterPro" id="IPR023582">
    <property type="entry name" value="Impact"/>
</dbReference>
<dbReference type="GO" id="GO:0006446">
    <property type="term" value="P:regulation of translational initiation"/>
    <property type="evidence" value="ECO:0007669"/>
    <property type="project" value="TreeGrafter"/>
</dbReference>
<dbReference type="InterPro" id="IPR020568">
    <property type="entry name" value="Ribosomal_Su5_D2-typ_SF"/>
</dbReference>
<protein>
    <recommendedName>
        <fullName evidence="3">Impact N-terminal domain-containing protein</fullName>
    </recommendedName>
</protein>
<dbReference type="SUPFAM" id="SSF54211">
    <property type="entry name" value="Ribosomal protein S5 domain 2-like"/>
    <property type="match status" value="1"/>
</dbReference>
<feature type="domain" description="Impact N-terminal" evidence="3">
    <location>
        <begin position="159"/>
        <end position="219"/>
    </location>
</feature>
<accession>U1I1S4</accession>
<feature type="region of interest" description="Disordered" evidence="2">
    <location>
        <begin position="34"/>
        <end position="56"/>
    </location>
</feature>
<dbReference type="GO" id="GO:0005737">
    <property type="term" value="C:cytoplasm"/>
    <property type="evidence" value="ECO:0007669"/>
    <property type="project" value="TreeGrafter"/>
</dbReference>
<gene>
    <name evidence="4" type="ORF">EPUS_01255</name>
</gene>
<dbReference type="InterPro" id="IPR001498">
    <property type="entry name" value="Impact_N"/>
</dbReference>
<reference evidence="5" key="1">
    <citation type="journal article" date="2014" name="BMC Genomics">
        <title>Genome characteristics reveal the impact of lichenization on lichen-forming fungus Endocarpon pusillum Hedwig (Verrucariales, Ascomycota).</title>
        <authorList>
            <person name="Wang Y.-Y."/>
            <person name="Liu B."/>
            <person name="Zhang X.-Y."/>
            <person name="Zhou Q.-M."/>
            <person name="Zhang T."/>
            <person name="Li H."/>
            <person name="Yu Y.-F."/>
            <person name="Zhang X.-L."/>
            <person name="Hao X.-Y."/>
            <person name="Wang M."/>
            <person name="Wang L."/>
            <person name="Wei J.-C."/>
        </authorList>
    </citation>
    <scope>NUCLEOTIDE SEQUENCE [LARGE SCALE GENOMIC DNA]</scope>
    <source>
        <strain evidence="5">Z07020 / HMAS-L-300199</strain>
    </source>
</reference>
<dbReference type="RefSeq" id="XP_007786738.1">
    <property type="nucleotide sequence ID" value="XM_007788548.1"/>
</dbReference>
<dbReference type="EMBL" id="KE720795">
    <property type="protein sequence ID" value="ERF75889.1"/>
    <property type="molecule type" value="Genomic_DNA"/>
</dbReference>
<feature type="region of interest" description="Disordered" evidence="2">
    <location>
        <begin position="123"/>
        <end position="149"/>
    </location>
</feature>
<dbReference type="PANTHER" id="PTHR16301">
    <property type="entry name" value="IMPACT-RELATED"/>
    <property type="match status" value="1"/>
</dbReference>
<proteinExistence type="inferred from homology"/>
<name>U1I1S4_ENDPU</name>
<dbReference type="HOGENOM" id="CLU_045276_0_1_1"/>
<dbReference type="OrthoDB" id="69641at2759"/>
<dbReference type="Gene3D" id="3.30.230.30">
    <property type="entry name" value="Impact, N-terminal domain"/>
    <property type="match status" value="2"/>
</dbReference>
<dbReference type="GO" id="GO:0140469">
    <property type="term" value="P:GCN2-mediated signaling"/>
    <property type="evidence" value="ECO:0007669"/>
    <property type="project" value="TreeGrafter"/>
</dbReference>